<dbReference type="GO" id="GO:0005524">
    <property type="term" value="F:ATP binding"/>
    <property type="evidence" value="ECO:0007669"/>
    <property type="project" value="UniProtKB-KW"/>
</dbReference>
<comment type="similarity">
    <text evidence="1">Belongs to the protein kinase superfamily. STE Ser/Thr protein kinase family. MAP kinase kinase kinase subfamily.</text>
</comment>
<keyword evidence="4 7" id="KW-0418">Kinase</keyword>
<dbReference type="EMBL" id="SWLB01000052">
    <property type="protein sequence ID" value="KAF3320385.1"/>
    <property type="molecule type" value="Genomic_DNA"/>
</dbReference>
<keyword evidence="8" id="KW-1185">Reference proteome</keyword>
<evidence type="ECO:0000256" key="3">
    <source>
        <dbReference type="ARBA" id="ARBA00022741"/>
    </source>
</evidence>
<evidence type="ECO:0000256" key="5">
    <source>
        <dbReference type="ARBA" id="ARBA00022840"/>
    </source>
</evidence>
<dbReference type="InterPro" id="IPR011009">
    <property type="entry name" value="Kinase-like_dom_sf"/>
</dbReference>
<evidence type="ECO:0000259" key="6">
    <source>
        <dbReference type="PROSITE" id="PS50011"/>
    </source>
</evidence>
<organism evidence="7 8">
    <name type="scientific">Carex littledalei</name>
    <dbReference type="NCBI Taxonomy" id="544730"/>
    <lineage>
        <taxon>Eukaryota</taxon>
        <taxon>Viridiplantae</taxon>
        <taxon>Streptophyta</taxon>
        <taxon>Embryophyta</taxon>
        <taxon>Tracheophyta</taxon>
        <taxon>Spermatophyta</taxon>
        <taxon>Magnoliopsida</taxon>
        <taxon>Liliopsida</taxon>
        <taxon>Poales</taxon>
        <taxon>Cyperaceae</taxon>
        <taxon>Cyperoideae</taxon>
        <taxon>Cariceae</taxon>
        <taxon>Carex</taxon>
        <taxon>Carex subgen. Euthyceras</taxon>
    </lineage>
</organism>
<keyword evidence="5" id="KW-0067">ATP-binding</keyword>
<proteinExistence type="inferred from homology"/>
<dbReference type="InterPro" id="IPR000719">
    <property type="entry name" value="Prot_kinase_dom"/>
</dbReference>
<dbReference type="PANTHER" id="PTHR48016:SF5">
    <property type="entry name" value="MITOGEN-ACTIVATED PROTEIN KINASE KINASE KINASE 5"/>
    <property type="match status" value="1"/>
</dbReference>
<accession>A0A833VCE7</accession>
<reference evidence="7" key="1">
    <citation type="submission" date="2020-01" db="EMBL/GenBank/DDBJ databases">
        <title>Genome sequence of Kobresia littledalei, the first chromosome-level genome in the family Cyperaceae.</title>
        <authorList>
            <person name="Qu G."/>
        </authorList>
    </citation>
    <scope>NUCLEOTIDE SEQUENCE</scope>
    <source>
        <strain evidence="7">C.B.Clarke</strain>
        <tissue evidence="7">Leaf</tissue>
    </source>
</reference>
<evidence type="ECO:0000313" key="8">
    <source>
        <dbReference type="Proteomes" id="UP000623129"/>
    </source>
</evidence>
<dbReference type="OrthoDB" id="633533at2759"/>
<dbReference type="Pfam" id="PF00069">
    <property type="entry name" value="Pkinase"/>
    <property type="match status" value="1"/>
</dbReference>
<comment type="caution">
    <text evidence="7">The sequence shown here is derived from an EMBL/GenBank/DDBJ whole genome shotgun (WGS) entry which is preliminary data.</text>
</comment>
<evidence type="ECO:0000256" key="1">
    <source>
        <dbReference type="ARBA" id="ARBA00006529"/>
    </source>
</evidence>
<evidence type="ECO:0000256" key="2">
    <source>
        <dbReference type="ARBA" id="ARBA00022679"/>
    </source>
</evidence>
<dbReference type="SMART" id="SM00220">
    <property type="entry name" value="S_TKc"/>
    <property type="match status" value="1"/>
</dbReference>
<dbReference type="InterPro" id="IPR050538">
    <property type="entry name" value="MAP_kinase_kinase_kinase"/>
</dbReference>
<dbReference type="AlphaFoldDB" id="A0A833VCE7"/>
<evidence type="ECO:0000256" key="4">
    <source>
        <dbReference type="ARBA" id="ARBA00022777"/>
    </source>
</evidence>
<dbReference type="SUPFAM" id="SSF56112">
    <property type="entry name" value="Protein kinase-like (PK-like)"/>
    <property type="match status" value="1"/>
</dbReference>
<protein>
    <submittedName>
        <fullName evidence="7">Mitogen-activated protein kinase kinase kinase YODA-like protein</fullName>
    </submittedName>
</protein>
<keyword evidence="3" id="KW-0547">Nucleotide-binding</keyword>
<evidence type="ECO:0000313" key="7">
    <source>
        <dbReference type="EMBL" id="KAF3320385.1"/>
    </source>
</evidence>
<dbReference type="GO" id="GO:0005737">
    <property type="term" value="C:cytoplasm"/>
    <property type="evidence" value="ECO:0007669"/>
    <property type="project" value="TreeGrafter"/>
</dbReference>
<keyword evidence="2" id="KW-0808">Transferase</keyword>
<feature type="domain" description="Protein kinase" evidence="6">
    <location>
        <begin position="1"/>
        <end position="94"/>
    </location>
</feature>
<sequence>MAPEVLQATFVKDNGGYDLAVDIWSLGCTLIEMFTGKPPWSGLEGPAAMFKVLHKTPPIPDSLSSEGRDFLQKCFRRNPAERPTAAVLLEHPFIRNASYYNAHGAISPAISAMKISVCVHVSYSIYFCQMFLVFYNTEKRHPSLLAKEISFSSINMGIRKVVVIDFNVLG</sequence>
<dbReference type="PROSITE" id="PS50011">
    <property type="entry name" value="PROTEIN_KINASE_DOM"/>
    <property type="match status" value="1"/>
</dbReference>
<gene>
    <name evidence="7" type="ORF">FCM35_KLT22012</name>
</gene>
<dbReference type="Gene3D" id="1.10.510.10">
    <property type="entry name" value="Transferase(Phosphotransferase) domain 1"/>
    <property type="match status" value="1"/>
</dbReference>
<dbReference type="PANTHER" id="PTHR48016">
    <property type="entry name" value="MAP KINASE KINASE KINASE SSK2-RELATED-RELATED"/>
    <property type="match status" value="1"/>
</dbReference>
<dbReference type="Proteomes" id="UP000623129">
    <property type="component" value="Unassembled WGS sequence"/>
</dbReference>
<dbReference type="GO" id="GO:0004709">
    <property type="term" value="F:MAP kinase kinase kinase activity"/>
    <property type="evidence" value="ECO:0007669"/>
    <property type="project" value="TreeGrafter"/>
</dbReference>
<name>A0A833VCE7_9POAL</name>